<evidence type="ECO:0000313" key="2">
    <source>
        <dbReference type="EMBL" id="EED89046.1"/>
    </source>
</evidence>
<dbReference type="PaxDb" id="35128-Thaps24595"/>
<dbReference type="KEGG" id="tps:THAPSDRAFT_24595"/>
<reference evidence="2 3" key="1">
    <citation type="journal article" date="2004" name="Science">
        <title>The genome of the diatom Thalassiosira pseudonana: ecology, evolution, and metabolism.</title>
        <authorList>
            <person name="Armbrust E.V."/>
            <person name="Berges J.A."/>
            <person name="Bowler C."/>
            <person name="Green B.R."/>
            <person name="Martinez D."/>
            <person name="Putnam N.H."/>
            <person name="Zhou S."/>
            <person name="Allen A.E."/>
            <person name="Apt K.E."/>
            <person name="Bechner M."/>
            <person name="Brzezinski M.A."/>
            <person name="Chaal B.K."/>
            <person name="Chiovitti A."/>
            <person name="Davis A.K."/>
            <person name="Demarest M.S."/>
            <person name="Detter J.C."/>
            <person name="Glavina T."/>
            <person name="Goodstein D."/>
            <person name="Hadi M.Z."/>
            <person name="Hellsten U."/>
            <person name="Hildebrand M."/>
            <person name="Jenkins B.D."/>
            <person name="Jurka J."/>
            <person name="Kapitonov V.V."/>
            <person name="Kroger N."/>
            <person name="Lau W.W."/>
            <person name="Lane T.W."/>
            <person name="Larimer F.W."/>
            <person name="Lippmeier J.C."/>
            <person name="Lucas S."/>
            <person name="Medina M."/>
            <person name="Montsant A."/>
            <person name="Obornik M."/>
            <person name="Parker M.S."/>
            <person name="Palenik B."/>
            <person name="Pazour G.J."/>
            <person name="Richardson P.M."/>
            <person name="Rynearson T.A."/>
            <person name="Saito M.A."/>
            <person name="Schwartz D.C."/>
            <person name="Thamatrakoln K."/>
            <person name="Valentin K."/>
            <person name="Vardi A."/>
            <person name="Wilkerson F.P."/>
            <person name="Rokhsar D.S."/>
        </authorList>
    </citation>
    <scope>NUCLEOTIDE SEQUENCE [LARGE SCALE GENOMIC DNA]</scope>
    <source>
        <strain evidence="2 3">CCMP1335</strain>
    </source>
</reference>
<feature type="compositionally biased region" description="Low complexity" evidence="1">
    <location>
        <begin position="25"/>
        <end position="39"/>
    </location>
</feature>
<dbReference type="Proteomes" id="UP000001449">
    <property type="component" value="Chromosome 13"/>
</dbReference>
<keyword evidence="3" id="KW-1185">Reference proteome</keyword>
<reference evidence="2 3" key="2">
    <citation type="journal article" date="2008" name="Nature">
        <title>The Phaeodactylum genome reveals the evolutionary history of diatom genomes.</title>
        <authorList>
            <person name="Bowler C."/>
            <person name="Allen A.E."/>
            <person name="Badger J.H."/>
            <person name="Grimwood J."/>
            <person name="Jabbari K."/>
            <person name="Kuo A."/>
            <person name="Maheswari U."/>
            <person name="Martens C."/>
            <person name="Maumus F."/>
            <person name="Otillar R.P."/>
            <person name="Rayko E."/>
            <person name="Salamov A."/>
            <person name="Vandepoele K."/>
            <person name="Beszteri B."/>
            <person name="Gruber A."/>
            <person name="Heijde M."/>
            <person name="Katinka M."/>
            <person name="Mock T."/>
            <person name="Valentin K."/>
            <person name="Verret F."/>
            <person name="Berges J.A."/>
            <person name="Brownlee C."/>
            <person name="Cadoret J.P."/>
            <person name="Chiovitti A."/>
            <person name="Choi C.J."/>
            <person name="Coesel S."/>
            <person name="De Martino A."/>
            <person name="Detter J.C."/>
            <person name="Durkin C."/>
            <person name="Falciatore A."/>
            <person name="Fournet J."/>
            <person name="Haruta M."/>
            <person name="Huysman M.J."/>
            <person name="Jenkins B.D."/>
            <person name="Jiroutova K."/>
            <person name="Jorgensen R.E."/>
            <person name="Joubert Y."/>
            <person name="Kaplan A."/>
            <person name="Kroger N."/>
            <person name="Kroth P.G."/>
            <person name="La Roche J."/>
            <person name="Lindquist E."/>
            <person name="Lommer M."/>
            <person name="Martin-Jezequel V."/>
            <person name="Lopez P.J."/>
            <person name="Lucas S."/>
            <person name="Mangogna M."/>
            <person name="McGinnis K."/>
            <person name="Medlin L.K."/>
            <person name="Montsant A."/>
            <person name="Oudot-Le Secq M.P."/>
            <person name="Napoli C."/>
            <person name="Obornik M."/>
            <person name="Parker M.S."/>
            <person name="Petit J.L."/>
            <person name="Porcel B.M."/>
            <person name="Poulsen N."/>
            <person name="Robison M."/>
            <person name="Rychlewski L."/>
            <person name="Rynearson T.A."/>
            <person name="Schmutz J."/>
            <person name="Shapiro H."/>
            <person name="Siaut M."/>
            <person name="Stanley M."/>
            <person name="Sussman M.R."/>
            <person name="Taylor A.R."/>
            <person name="Vardi A."/>
            <person name="von Dassow P."/>
            <person name="Vyverman W."/>
            <person name="Willis A."/>
            <person name="Wyrwicz L.S."/>
            <person name="Rokhsar D.S."/>
            <person name="Weissenbach J."/>
            <person name="Armbrust E.V."/>
            <person name="Green B.R."/>
            <person name="Van de Peer Y."/>
            <person name="Grigoriev I.V."/>
        </authorList>
    </citation>
    <scope>NUCLEOTIDE SEQUENCE [LARGE SCALE GENOMIC DNA]</scope>
    <source>
        <strain evidence="2 3">CCMP1335</strain>
    </source>
</reference>
<feature type="region of interest" description="Disordered" evidence="1">
    <location>
        <begin position="20"/>
        <end position="74"/>
    </location>
</feature>
<accession>B8CB10</accession>
<name>B8CB10_THAPS</name>
<protein>
    <submittedName>
        <fullName evidence="2">Uncharacterized protein</fullName>
    </submittedName>
</protein>
<sequence>MNAFQHIDETQADIAKAAVDEAKAASDSSSSATSDADASYLENSSETAIDDMAAERQPQQQNQHQQQEERAPVFDVRSVNTRGSILRLIKAMLSTTGIPIRGYIVRAQRGRLSKVAMFIESQLYKASTCLEDYANLNTLGQRCQGALTAYFVYQSQVNPSGAARHVPRSLSEI</sequence>
<dbReference type="RefSeq" id="XP_002293310.1">
    <property type="nucleotide sequence ID" value="XM_002293274.1"/>
</dbReference>
<evidence type="ECO:0000313" key="3">
    <source>
        <dbReference type="Proteomes" id="UP000001449"/>
    </source>
</evidence>
<evidence type="ECO:0000256" key="1">
    <source>
        <dbReference type="SAM" id="MobiDB-lite"/>
    </source>
</evidence>
<dbReference type="InParanoid" id="B8CB10"/>
<dbReference type="AlphaFoldDB" id="B8CB10"/>
<dbReference type="EMBL" id="CM000648">
    <property type="protein sequence ID" value="EED89046.1"/>
    <property type="molecule type" value="Genomic_DNA"/>
</dbReference>
<dbReference type="HOGENOM" id="CLU_1550679_0_0_1"/>
<gene>
    <name evidence="2" type="ORF">THAPSDRAFT_24595</name>
</gene>
<dbReference type="GeneID" id="7445701"/>
<proteinExistence type="predicted"/>
<organism evidence="2 3">
    <name type="scientific">Thalassiosira pseudonana</name>
    <name type="common">Marine diatom</name>
    <name type="synonym">Cyclotella nana</name>
    <dbReference type="NCBI Taxonomy" id="35128"/>
    <lineage>
        <taxon>Eukaryota</taxon>
        <taxon>Sar</taxon>
        <taxon>Stramenopiles</taxon>
        <taxon>Ochrophyta</taxon>
        <taxon>Bacillariophyta</taxon>
        <taxon>Coscinodiscophyceae</taxon>
        <taxon>Thalassiosirophycidae</taxon>
        <taxon>Thalassiosirales</taxon>
        <taxon>Thalassiosiraceae</taxon>
        <taxon>Thalassiosira</taxon>
    </lineage>
</organism>